<evidence type="ECO:0000313" key="2">
    <source>
        <dbReference type="EMBL" id="KNC70498.1"/>
    </source>
</evidence>
<protein>
    <submittedName>
        <fullName evidence="2">Uncharacterized protein</fullName>
    </submittedName>
</protein>
<sequence length="79" mass="9007">MALMESMNNEVEVAKSRQSSPRPVRRESQEVEGLSNVMDEMEHVNARNRAITMKQQKEQEIQDRLKKGVKLATEAGILP</sequence>
<evidence type="ECO:0000313" key="3">
    <source>
        <dbReference type="Proteomes" id="UP000054560"/>
    </source>
</evidence>
<organism evidence="2 3">
    <name type="scientific">Sphaeroforma arctica JP610</name>
    <dbReference type="NCBI Taxonomy" id="667725"/>
    <lineage>
        <taxon>Eukaryota</taxon>
        <taxon>Ichthyosporea</taxon>
        <taxon>Ichthyophonida</taxon>
        <taxon>Sphaeroforma</taxon>
    </lineage>
</organism>
<proteinExistence type="predicted"/>
<gene>
    <name evidence="2" type="ORF">SARC_16972</name>
</gene>
<reference evidence="2 3" key="1">
    <citation type="submission" date="2011-02" db="EMBL/GenBank/DDBJ databases">
        <title>The Genome Sequence of Sphaeroforma arctica JP610.</title>
        <authorList>
            <consortium name="The Broad Institute Genome Sequencing Platform"/>
            <person name="Russ C."/>
            <person name="Cuomo C."/>
            <person name="Young S.K."/>
            <person name="Zeng Q."/>
            <person name="Gargeya S."/>
            <person name="Alvarado L."/>
            <person name="Berlin A."/>
            <person name="Chapman S.B."/>
            <person name="Chen Z."/>
            <person name="Freedman E."/>
            <person name="Gellesch M."/>
            <person name="Goldberg J."/>
            <person name="Griggs A."/>
            <person name="Gujja S."/>
            <person name="Heilman E."/>
            <person name="Heiman D."/>
            <person name="Howarth C."/>
            <person name="Mehta T."/>
            <person name="Neiman D."/>
            <person name="Pearson M."/>
            <person name="Roberts A."/>
            <person name="Saif S."/>
            <person name="Shea T."/>
            <person name="Shenoy N."/>
            <person name="Sisk P."/>
            <person name="Stolte C."/>
            <person name="Sykes S."/>
            <person name="White J."/>
            <person name="Yandava C."/>
            <person name="Burger G."/>
            <person name="Gray M.W."/>
            <person name="Holland P.W.H."/>
            <person name="King N."/>
            <person name="Lang F.B.F."/>
            <person name="Roger A.J."/>
            <person name="Ruiz-Trillo I."/>
            <person name="Haas B."/>
            <person name="Nusbaum C."/>
            <person name="Birren B."/>
        </authorList>
    </citation>
    <scope>NUCLEOTIDE SEQUENCE [LARGE SCALE GENOMIC DNA]</scope>
    <source>
        <strain evidence="2 3">JP610</strain>
    </source>
</reference>
<dbReference type="GeneID" id="25917476"/>
<dbReference type="AlphaFoldDB" id="A0A0L0F2U9"/>
<dbReference type="RefSeq" id="XP_014144400.1">
    <property type="nucleotide sequence ID" value="XM_014288925.1"/>
</dbReference>
<feature type="non-terminal residue" evidence="2">
    <location>
        <position position="79"/>
    </location>
</feature>
<name>A0A0L0F2U9_9EUKA</name>
<feature type="region of interest" description="Disordered" evidence="1">
    <location>
        <begin position="1"/>
        <end position="31"/>
    </location>
</feature>
<dbReference type="EMBL" id="KQ251008">
    <property type="protein sequence ID" value="KNC70498.1"/>
    <property type="molecule type" value="Genomic_DNA"/>
</dbReference>
<evidence type="ECO:0000256" key="1">
    <source>
        <dbReference type="SAM" id="MobiDB-lite"/>
    </source>
</evidence>
<keyword evidence="3" id="KW-1185">Reference proteome</keyword>
<dbReference type="Proteomes" id="UP000054560">
    <property type="component" value="Unassembled WGS sequence"/>
</dbReference>
<accession>A0A0L0F2U9</accession>